<organism evidence="2">
    <name type="scientific">uncultured Caudovirales phage</name>
    <dbReference type="NCBI Taxonomy" id="2100421"/>
    <lineage>
        <taxon>Viruses</taxon>
        <taxon>Duplodnaviria</taxon>
        <taxon>Heunggongvirae</taxon>
        <taxon>Uroviricota</taxon>
        <taxon>Caudoviricetes</taxon>
        <taxon>Peduoviridae</taxon>
        <taxon>Maltschvirus</taxon>
        <taxon>Maltschvirus maltsch</taxon>
    </lineage>
</organism>
<proteinExistence type="predicted"/>
<accession>A0A6J5KPZ9</accession>
<sequence length="365" mass="36815">MADLLTSSQSQTTTAPKFYTDYLTNLASAGQTAQQGATFADVNPNQQAAFNAAGANVGNYQPELTRARDTTGGGANTAAGIAGAANPYLQAGTQTSGLSQANPYLQQGASGSDQLVQNYMNPYVNDVVNQIGALNKQNIQQNLTPGVNAGAIGAGQFGSQRGTNALALGIANQNLGALGQQATALQSGYAQALQAAQQQRANQLTAGSTAGQLQNAYNANEINAAQAAAAAQAQQAQQQLAAGAQQGQLAGQYQQLGLNEMNALATMGGQQQAIEQNKQLFPLQKLGLQAGLMQGASIPMSTTQTSQASPLSTIAGLGAAGVGVLNNMPGISAGLSSLGKLFGGSGDTNSNPISNPIYAEGEGPV</sequence>
<gene>
    <name evidence="3" type="ORF">UFOVP234_35</name>
    <name evidence="1" type="ORF">UFOVP35_37</name>
    <name evidence="2" type="ORF">UFOVP52_10</name>
</gene>
<evidence type="ECO:0000313" key="2">
    <source>
        <dbReference type="EMBL" id="CAB4124408.1"/>
    </source>
</evidence>
<protein>
    <submittedName>
        <fullName evidence="2">Uncharacterized protein</fullName>
    </submittedName>
</protein>
<evidence type="ECO:0000313" key="3">
    <source>
        <dbReference type="EMBL" id="CAB5219828.1"/>
    </source>
</evidence>
<name>A0A6J5KPZ9_9CAUD</name>
<evidence type="ECO:0000313" key="1">
    <source>
        <dbReference type="EMBL" id="CAB4122595.1"/>
    </source>
</evidence>
<dbReference type="EMBL" id="LR796190">
    <property type="protein sequence ID" value="CAB4124408.1"/>
    <property type="molecule type" value="Genomic_DNA"/>
</dbReference>
<dbReference type="EMBL" id="LR796166">
    <property type="protein sequence ID" value="CAB4122595.1"/>
    <property type="molecule type" value="Genomic_DNA"/>
</dbReference>
<reference evidence="2" key="1">
    <citation type="submission" date="2020-04" db="EMBL/GenBank/DDBJ databases">
        <authorList>
            <person name="Chiriac C."/>
            <person name="Salcher M."/>
            <person name="Ghai R."/>
            <person name="Kavagutti S V."/>
        </authorList>
    </citation>
    <scope>NUCLEOTIDE SEQUENCE</scope>
</reference>
<dbReference type="EMBL" id="LR798280">
    <property type="protein sequence ID" value="CAB5219828.1"/>
    <property type="molecule type" value="Genomic_DNA"/>
</dbReference>